<keyword evidence="3" id="KW-1185">Reference proteome</keyword>
<dbReference type="AlphaFoldDB" id="A0A0L6UHD6"/>
<evidence type="ECO:0000313" key="3">
    <source>
        <dbReference type="Proteomes" id="UP000037035"/>
    </source>
</evidence>
<protein>
    <submittedName>
        <fullName evidence="2">Uncharacterized protein</fullName>
    </submittedName>
</protein>
<feature type="region of interest" description="Disordered" evidence="1">
    <location>
        <begin position="114"/>
        <end position="146"/>
    </location>
</feature>
<gene>
    <name evidence="2" type="ORF">VP01_6221g1</name>
</gene>
<feature type="compositionally biased region" description="Low complexity" evidence="1">
    <location>
        <begin position="134"/>
        <end position="146"/>
    </location>
</feature>
<feature type="compositionally biased region" description="Polar residues" evidence="1">
    <location>
        <begin position="123"/>
        <end position="133"/>
    </location>
</feature>
<evidence type="ECO:0000256" key="1">
    <source>
        <dbReference type="SAM" id="MobiDB-lite"/>
    </source>
</evidence>
<dbReference type="VEuPathDB" id="FungiDB:VP01_6221g1"/>
<accession>A0A0L6UHD6</accession>
<proteinExistence type="predicted"/>
<sequence length="146" mass="16180">MELRSFWPAPTSPPTPSPVWHHPPPYLPLSSSPLPTYPLPSASHHPIPSVRPLTACPPLAPDPNAMDLSAFQRAPINQISDAKQARWVQRNLCFCCIQAGHPLMFEWVPKPPGPPTTPIFLPDSQTPARNQLSPRQPQRQQPCPTL</sequence>
<evidence type="ECO:0000313" key="2">
    <source>
        <dbReference type="EMBL" id="KNZ47682.1"/>
    </source>
</evidence>
<name>A0A0L6UHD6_9BASI</name>
<comment type="caution">
    <text evidence="2">The sequence shown here is derived from an EMBL/GenBank/DDBJ whole genome shotgun (WGS) entry which is preliminary data.</text>
</comment>
<dbReference type="Proteomes" id="UP000037035">
    <property type="component" value="Unassembled WGS sequence"/>
</dbReference>
<reference evidence="2 3" key="1">
    <citation type="submission" date="2015-08" db="EMBL/GenBank/DDBJ databases">
        <title>Next Generation Sequencing and Analysis of the Genome of Puccinia sorghi L Schw, the Causal Agent of Maize Common Rust.</title>
        <authorList>
            <person name="Rochi L."/>
            <person name="Burguener G."/>
            <person name="Darino M."/>
            <person name="Turjanski A."/>
            <person name="Kreff E."/>
            <person name="Dieguez M.J."/>
            <person name="Sacco F."/>
        </authorList>
    </citation>
    <scope>NUCLEOTIDE SEQUENCE [LARGE SCALE GENOMIC DNA]</scope>
    <source>
        <strain evidence="2 3">RO10H11247</strain>
    </source>
</reference>
<dbReference type="EMBL" id="LAVV01011521">
    <property type="protein sequence ID" value="KNZ47682.1"/>
    <property type="molecule type" value="Genomic_DNA"/>
</dbReference>
<organism evidence="2 3">
    <name type="scientific">Puccinia sorghi</name>
    <dbReference type="NCBI Taxonomy" id="27349"/>
    <lineage>
        <taxon>Eukaryota</taxon>
        <taxon>Fungi</taxon>
        <taxon>Dikarya</taxon>
        <taxon>Basidiomycota</taxon>
        <taxon>Pucciniomycotina</taxon>
        <taxon>Pucciniomycetes</taxon>
        <taxon>Pucciniales</taxon>
        <taxon>Pucciniaceae</taxon>
        <taxon>Puccinia</taxon>
    </lineage>
</organism>